<proteinExistence type="inferred from homology"/>
<dbReference type="Pfam" id="PF00528">
    <property type="entry name" value="BPD_transp_1"/>
    <property type="match status" value="1"/>
</dbReference>
<evidence type="ECO:0000259" key="8">
    <source>
        <dbReference type="PROSITE" id="PS50928"/>
    </source>
</evidence>
<evidence type="ECO:0000313" key="10">
    <source>
        <dbReference type="Proteomes" id="UP000010146"/>
    </source>
</evidence>
<dbReference type="RefSeq" id="WP_207910896.1">
    <property type="nucleotide sequence ID" value="NZ_ABXP02000030.1"/>
</dbReference>
<dbReference type="InterPro" id="IPR035906">
    <property type="entry name" value="MetI-like_sf"/>
</dbReference>
<dbReference type="SUPFAM" id="SSF161098">
    <property type="entry name" value="MetI-like"/>
    <property type="match status" value="1"/>
</dbReference>
<reference evidence="10" key="3">
    <citation type="submission" date="2015-02" db="EMBL/GenBank/DDBJ databases">
        <title>Genome analysis of three genomes within the thermophilic hydrogenogenic bacterial species Caldanaerobacter subterraneus.</title>
        <authorList>
            <person name="Sant'Anna F.H."/>
            <person name="Lebedinsky A."/>
            <person name="Sokolova T."/>
            <person name="Robb F.T."/>
            <person name="Gonzalez J.M."/>
        </authorList>
    </citation>
    <scope>NUCLEOTIDE SEQUENCE [LARGE SCALE GENOMIC DNA]</scope>
    <source>
        <strain evidence="10">DSM 12653</strain>
    </source>
</reference>
<evidence type="ECO:0000256" key="2">
    <source>
        <dbReference type="ARBA" id="ARBA00022448"/>
    </source>
</evidence>
<comment type="subcellular location">
    <subcellularLocation>
        <location evidence="1 7">Cell membrane</location>
        <topology evidence="1 7">Multi-pass membrane protein</topology>
    </subcellularLocation>
</comment>
<gene>
    <name evidence="9" type="ORF">CDSM653_00413</name>
</gene>
<feature type="transmembrane region" description="Helical" evidence="7">
    <location>
        <begin position="141"/>
        <end position="162"/>
    </location>
</feature>
<feature type="transmembrane region" description="Helical" evidence="7">
    <location>
        <begin position="108"/>
        <end position="129"/>
    </location>
</feature>
<sequence length="277" mass="31633">MEMKRTNIFVLFLLYGILIIGAVWMLLPLAWMTSAAFKPMSEIIQVPPTWIPKHFTLDNIKEVFKQVPFARYFLNSIVTTGVIVLSVLLTSTMAGYGFAKFNFKGKRILFLLILSSLMIPFQVRMIPLYQIAQHLKIVDTYLGVVFPWLFDAMGVFLMNQFMLTIPNELIEAARIDGASEGRIFFTIVIPQLKPAISALAIFTFSWSWEEFLWPLIVTNSDRVRTLPVGLQYFSEQYGINIHWQMAGAFVAILPVLIVFFIMQKQFVEGITLTGLKG</sequence>
<comment type="caution">
    <text evidence="9">The sequence shown here is derived from an EMBL/GenBank/DDBJ whole genome shotgun (WGS) entry which is preliminary data.</text>
</comment>
<dbReference type="Proteomes" id="UP000010146">
    <property type="component" value="Unassembled WGS sequence"/>
</dbReference>
<feature type="transmembrane region" description="Helical" evidence="7">
    <location>
        <begin position="183"/>
        <end position="206"/>
    </location>
</feature>
<keyword evidence="4 7" id="KW-0812">Transmembrane</keyword>
<dbReference type="Gene3D" id="1.10.3720.10">
    <property type="entry name" value="MetI-like"/>
    <property type="match status" value="1"/>
</dbReference>
<keyword evidence="6 7" id="KW-0472">Membrane</keyword>
<organism evidence="9 10">
    <name type="scientific">Caldanaerobacter subterraneus subsp. pacificus DSM 12653</name>
    <dbReference type="NCBI Taxonomy" id="391606"/>
    <lineage>
        <taxon>Bacteria</taxon>
        <taxon>Bacillati</taxon>
        <taxon>Bacillota</taxon>
        <taxon>Clostridia</taxon>
        <taxon>Thermoanaerobacterales</taxon>
        <taxon>Thermoanaerobacteraceae</taxon>
        <taxon>Caldanaerobacter</taxon>
    </lineage>
</organism>
<name>A0A0F5PPK6_9THEO</name>
<dbReference type="InterPro" id="IPR000515">
    <property type="entry name" value="MetI-like"/>
</dbReference>
<reference evidence="9 10" key="1">
    <citation type="submission" date="2008-07" db="EMBL/GenBank/DDBJ databases">
        <authorList>
            <person name="Gonzalez J."/>
            <person name="Sokolova T."/>
            <person name="Ferriera S."/>
            <person name="Johnson J."/>
            <person name="Kravitz S."/>
            <person name="Beeson K."/>
            <person name="Sutton G."/>
            <person name="Rogers Y.-H."/>
            <person name="Friedman R."/>
            <person name="Frazier M."/>
            <person name="Venter J.C."/>
        </authorList>
    </citation>
    <scope>NUCLEOTIDE SEQUENCE [LARGE SCALE GENOMIC DNA]</scope>
    <source>
        <strain evidence="9 10">DSM 12653</strain>
    </source>
</reference>
<evidence type="ECO:0000256" key="5">
    <source>
        <dbReference type="ARBA" id="ARBA00022989"/>
    </source>
</evidence>
<feature type="transmembrane region" description="Helical" evidence="7">
    <location>
        <begin position="7"/>
        <end position="31"/>
    </location>
</feature>
<keyword evidence="5 7" id="KW-1133">Transmembrane helix</keyword>
<dbReference type="CDD" id="cd06261">
    <property type="entry name" value="TM_PBP2"/>
    <property type="match status" value="1"/>
</dbReference>
<dbReference type="GO" id="GO:0005886">
    <property type="term" value="C:plasma membrane"/>
    <property type="evidence" value="ECO:0007669"/>
    <property type="project" value="UniProtKB-SubCell"/>
</dbReference>
<accession>A0A0F5PPK6</accession>
<dbReference type="PANTHER" id="PTHR43744:SF12">
    <property type="entry name" value="ABC TRANSPORTER PERMEASE PROTEIN MG189-RELATED"/>
    <property type="match status" value="1"/>
</dbReference>
<evidence type="ECO:0000313" key="9">
    <source>
        <dbReference type="EMBL" id="KKC30558.1"/>
    </source>
</evidence>
<evidence type="ECO:0000256" key="4">
    <source>
        <dbReference type="ARBA" id="ARBA00022692"/>
    </source>
</evidence>
<evidence type="ECO:0000256" key="6">
    <source>
        <dbReference type="ARBA" id="ARBA00023136"/>
    </source>
</evidence>
<comment type="similarity">
    <text evidence="7">Belongs to the binding-protein-dependent transport system permease family.</text>
</comment>
<feature type="domain" description="ABC transmembrane type-1" evidence="8">
    <location>
        <begin position="73"/>
        <end position="262"/>
    </location>
</feature>
<keyword evidence="2 7" id="KW-0813">Transport</keyword>
<feature type="transmembrane region" description="Helical" evidence="7">
    <location>
        <begin position="241"/>
        <end position="262"/>
    </location>
</feature>
<dbReference type="PANTHER" id="PTHR43744">
    <property type="entry name" value="ABC TRANSPORTER PERMEASE PROTEIN MG189-RELATED-RELATED"/>
    <property type="match status" value="1"/>
</dbReference>
<dbReference type="PROSITE" id="PS50928">
    <property type="entry name" value="ABC_TM1"/>
    <property type="match status" value="1"/>
</dbReference>
<feature type="transmembrane region" description="Helical" evidence="7">
    <location>
        <begin position="72"/>
        <end position="96"/>
    </location>
</feature>
<evidence type="ECO:0000256" key="3">
    <source>
        <dbReference type="ARBA" id="ARBA00022475"/>
    </source>
</evidence>
<reference evidence="9 10" key="2">
    <citation type="journal article" date="2015" name="BMC Genomics">
        <title>Analysis of three genomes within the thermophilic bacterial species Caldanaerobacter subterraneus with a focus on carbon monoxide dehydrogenase evolution and hydrolase diversity.</title>
        <authorList>
            <person name="Sant'Anna F.H."/>
            <person name="Lebedinsky A.V."/>
            <person name="Sokolova T.G."/>
            <person name="Robb F.T."/>
            <person name="Gonzalez J.M."/>
        </authorList>
    </citation>
    <scope>NUCLEOTIDE SEQUENCE [LARGE SCALE GENOMIC DNA]</scope>
    <source>
        <strain evidence="9 10">DSM 12653</strain>
    </source>
</reference>
<dbReference type="AlphaFoldDB" id="A0A0F5PPK6"/>
<evidence type="ECO:0000256" key="1">
    <source>
        <dbReference type="ARBA" id="ARBA00004651"/>
    </source>
</evidence>
<protein>
    <submittedName>
        <fullName evidence="9">Sugar permease</fullName>
    </submittedName>
</protein>
<dbReference type="GO" id="GO:0055085">
    <property type="term" value="P:transmembrane transport"/>
    <property type="evidence" value="ECO:0007669"/>
    <property type="project" value="InterPro"/>
</dbReference>
<dbReference type="EMBL" id="ABXP02000030">
    <property type="protein sequence ID" value="KKC30558.1"/>
    <property type="molecule type" value="Genomic_DNA"/>
</dbReference>
<evidence type="ECO:0000256" key="7">
    <source>
        <dbReference type="RuleBase" id="RU363032"/>
    </source>
</evidence>
<keyword evidence="3" id="KW-1003">Cell membrane</keyword>